<protein>
    <submittedName>
        <fullName evidence="2">Uncharacterized protein</fullName>
    </submittedName>
</protein>
<feature type="region of interest" description="Disordered" evidence="1">
    <location>
        <begin position="42"/>
        <end position="96"/>
    </location>
</feature>
<feature type="compositionally biased region" description="Pro residues" evidence="1">
    <location>
        <begin position="48"/>
        <end position="64"/>
    </location>
</feature>
<evidence type="ECO:0000313" key="3">
    <source>
        <dbReference type="Proteomes" id="UP000807115"/>
    </source>
</evidence>
<proteinExistence type="predicted"/>
<accession>A0A921Q158</accession>
<sequence length="182" mass="20010">MKSGIAARFPVFSSRIKTTTRRVRRVSPCDADASRAAPLLPREAVPVARPPPFSQVLRAPPPAPSRSRREAPRITSSRLRPSILSTPPRHPSDNVAAPRLLRTGFPSPVPSRRLPTSQVEVASVDPDPLPWMRSSKFPPVLRLTDLVAGSDKWIEYHIQVDPASYTLLRIDSICGGNVMEAI</sequence>
<reference evidence="2" key="2">
    <citation type="submission" date="2020-10" db="EMBL/GenBank/DDBJ databases">
        <authorList>
            <person name="Cooper E.A."/>
            <person name="Brenton Z.W."/>
            <person name="Flinn B.S."/>
            <person name="Jenkins J."/>
            <person name="Shu S."/>
            <person name="Flowers D."/>
            <person name="Luo F."/>
            <person name="Wang Y."/>
            <person name="Xia P."/>
            <person name="Barry K."/>
            <person name="Daum C."/>
            <person name="Lipzen A."/>
            <person name="Yoshinaga Y."/>
            <person name="Schmutz J."/>
            <person name="Saski C."/>
            <person name="Vermerris W."/>
            <person name="Kresovich S."/>
        </authorList>
    </citation>
    <scope>NUCLEOTIDE SEQUENCE</scope>
</reference>
<reference evidence="2" key="1">
    <citation type="journal article" date="2019" name="BMC Genomics">
        <title>A new reference genome for Sorghum bicolor reveals high levels of sequence similarity between sweet and grain genotypes: implications for the genetics of sugar metabolism.</title>
        <authorList>
            <person name="Cooper E.A."/>
            <person name="Brenton Z.W."/>
            <person name="Flinn B.S."/>
            <person name="Jenkins J."/>
            <person name="Shu S."/>
            <person name="Flowers D."/>
            <person name="Luo F."/>
            <person name="Wang Y."/>
            <person name="Xia P."/>
            <person name="Barry K."/>
            <person name="Daum C."/>
            <person name="Lipzen A."/>
            <person name="Yoshinaga Y."/>
            <person name="Schmutz J."/>
            <person name="Saski C."/>
            <person name="Vermerris W."/>
            <person name="Kresovich S."/>
        </authorList>
    </citation>
    <scope>NUCLEOTIDE SEQUENCE</scope>
</reference>
<gene>
    <name evidence="2" type="ORF">BDA96_10G120300</name>
</gene>
<dbReference type="AlphaFoldDB" id="A0A921Q158"/>
<comment type="caution">
    <text evidence="2">The sequence shown here is derived from an EMBL/GenBank/DDBJ whole genome shotgun (WGS) entry which is preliminary data.</text>
</comment>
<evidence type="ECO:0000256" key="1">
    <source>
        <dbReference type="SAM" id="MobiDB-lite"/>
    </source>
</evidence>
<dbReference type="Proteomes" id="UP000807115">
    <property type="component" value="Chromosome 10"/>
</dbReference>
<dbReference type="EMBL" id="CM027689">
    <property type="protein sequence ID" value="KAG0513648.1"/>
    <property type="molecule type" value="Genomic_DNA"/>
</dbReference>
<feature type="compositionally biased region" description="Polar residues" evidence="1">
    <location>
        <begin position="74"/>
        <end position="85"/>
    </location>
</feature>
<organism evidence="2 3">
    <name type="scientific">Sorghum bicolor</name>
    <name type="common">Sorghum</name>
    <name type="synonym">Sorghum vulgare</name>
    <dbReference type="NCBI Taxonomy" id="4558"/>
    <lineage>
        <taxon>Eukaryota</taxon>
        <taxon>Viridiplantae</taxon>
        <taxon>Streptophyta</taxon>
        <taxon>Embryophyta</taxon>
        <taxon>Tracheophyta</taxon>
        <taxon>Spermatophyta</taxon>
        <taxon>Magnoliopsida</taxon>
        <taxon>Liliopsida</taxon>
        <taxon>Poales</taxon>
        <taxon>Poaceae</taxon>
        <taxon>PACMAD clade</taxon>
        <taxon>Panicoideae</taxon>
        <taxon>Andropogonodae</taxon>
        <taxon>Andropogoneae</taxon>
        <taxon>Sorghinae</taxon>
        <taxon>Sorghum</taxon>
    </lineage>
</organism>
<name>A0A921Q158_SORBI</name>
<evidence type="ECO:0000313" key="2">
    <source>
        <dbReference type="EMBL" id="KAG0513648.1"/>
    </source>
</evidence>